<gene>
    <name evidence="2" type="ordered locus">Rumal_3395</name>
</gene>
<evidence type="ECO:0000256" key="1">
    <source>
        <dbReference type="SAM" id="Phobius"/>
    </source>
</evidence>
<proteinExistence type="predicted"/>
<evidence type="ECO:0008006" key="4">
    <source>
        <dbReference type="Google" id="ProtNLM"/>
    </source>
</evidence>
<keyword evidence="2" id="KW-0614">Plasmid</keyword>
<evidence type="ECO:0000313" key="2">
    <source>
        <dbReference type="EMBL" id="ADU23852.1"/>
    </source>
</evidence>
<organism evidence="2 3">
    <name type="scientific">Ruminococcus albus (strain ATCC 27210 / DSM 20455 / JCM 14654 / NCDO 2250 / 7)</name>
    <dbReference type="NCBI Taxonomy" id="697329"/>
    <lineage>
        <taxon>Bacteria</taxon>
        <taxon>Bacillati</taxon>
        <taxon>Bacillota</taxon>
        <taxon>Clostridia</taxon>
        <taxon>Eubacteriales</taxon>
        <taxon>Oscillospiraceae</taxon>
        <taxon>Ruminococcus</taxon>
    </lineage>
</organism>
<dbReference type="RefSeq" id="WP_013483402.1">
    <property type="nucleotide sequence ID" value="NC_014824.1"/>
</dbReference>
<dbReference type="KEGG" id="ral:Rumal_3395"/>
<reference evidence="3" key="1">
    <citation type="journal article" date="2011" name="J. Bacteriol.">
        <title>Complete genome of the cellulolytic ruminal bacterium Ruminococcus albus 7.</title>
        <authorList>
            <person name="Suen G."/>
            <person name="Stevenson D.M."/>
            <person name="Bruce D.C."/>
            <person name="Chertkov O."/>
            <person name="Copeland A."/>
            <person name="Cheng J.F."/>
            <person name="Detter C."/>
            <person name="Detter J.C."/>
            <person name="Goodwin L.A."/>
            <person name="Han C.S."/>
            <person name="Hauser L.J."/>
            <person name="Ivanova N.N."/>
            <person name="Kyrpides N.C."/>
            <person name="Land M.L."/>
            <person name="Lapidus A."/>
            <person name="Lucas S."/>
            <person name="Ovchinnikova G."/>
            <person name="Pitluck S."/>
            <person name="Tapia R."/>
            <person name="Woyke T."/>
            <person name="Boyum J."/>
            <person name="Mead D."/>
            <person name="Weimer P.J."/>
        </authorList>
    </citation>
    <scope>NUCLEOTIDE SEQUENCE [LARGE SCALE GENOMIC DNA]</scope>
    <source>
        <strain evidence="3">ATCC 27210 / DSM 20455 / JCM 14654 / NCDO 2250 / 7</strain>
        <plasmid evidence="3">pRUMAL01</plasmid>
    </source>
</reference>
<sequence precursor="true">MTKRKRVILISVMIIAALSFGIILFIFTRTVYWNNKYYDDNQPSKTDAEYLNVWDLRFILHSKDKDEIENLGNKVVNDSLNYNGTLTEELQGIISDHTFSYINPRDFLSENNYEITDEQFVIKETDVLRHKNKAIFFYGCEYHATYKKNGETYNYDIGYDGMPNRLYLEYDDNKWIIVTAFRP</sequence>
<keyword evidence="1" id="KW-0812">Transmembrane</keyword>
<geneLocation type="plasmid" evidence="2 3">
    <name>pRUMAL01</name>
</geneLocation>
<dbReference type="OrthoDB" id="9951973at2"/>
<protein>
    <recommendedName>
        <fullName evidence="4">DUF4829 domain-containing protein</fullName>
    </recommendedName>
</protein>
<evidence type="ECO:0000313" key="3">
    <source>
        <dbReference type="Proteomes" id="UP000006919"/>
    </source>
</evidence>
<dbReference type="HOGENOM" id="CLU_1474158_0_0_9"/>
<feature type="transmembrane region" description="Helical" evidence="1">
    <location>
        <begin position="7"/>
        <end position="27"/>
    </location>
</feature>
<dbReference type="EMBL" id="CP002404">
    <property type="protein sequence ID" value="ADU23852.1"/>
    <property type="molecule type" value="Genomic_DNA"/>
</dbReference>
<accession>E6UJK6</accession>
<dbReference type="AlphaFoldDB" id="E6UJK6"/>
<dbReference type="Proteomes" id="UP000006919">
    <property type="component" value="Plasmid pRUMAL01"/>
</dbReference>
<name>E6UJK6_RUMA7</name>
<keyword evidence="1" id="KW-1133">Transmembrane helix</keyword>
<keyword evidence="1" id="KW-0472">Membrane</keyword>